<feature type="coiled-coil region" evidence="1">
    <location>
        <begin position="2"/>
        <end position="29"/>
    </location>
</feature>
<evidence type="ECO:0000256" key="1">
    <source>
        <dbReference type="SAM" id="Coils"/>
    </source>
</evidence>
<accession>A0A9W7NHV7</accession>
<proteinExistence type="predicted"/>
<reference evidence="2 3" key="1">
    <citation type="submission" date="2018-07" db="EMBL/GenBank/DDBJ databases">
        <title>Genome sequence of Azospirillum sp. ATCC 49961.</title>
        <authorList>
            <person name="Sant'Anna F.H."/>
            <person name="Baldani J.I."/>
            <person name="Zilli J.E."/>
            <person name="Reis V.M."/>
            <person name="Hartmann A."/>
            <person name="Cruz L."/>
            <person name="de Souza E.M."/>
            <person name="de Oliveira Pedrosa F."/>
            <person name="Passaglia L.M.P."/>
        </authorList>
    </citation>
    <scope>NUCLEOTIDE SEQUENCE [LARGE SCALE GENOMIC DNA]</scope>
    <source>
        <strain evidence="2 3">ATCC 49961</strain>
    </source>
</reference>
<evidence type="ECO:0000313" key="3">
    <source>
        <dbReference type="Proteomes" id="UP000480854"/>
    </source>
</evidence>
<dbReference type="RefSeq" id="WP_149470030.1">
    <property type="nucleotide sequence ID" value="NZ_QOKW01000013.1"/>
</dbReference>
<sequence length="94" mass="10634">MRIGADDQIEKLRQKKKDVEARIRRLQHQQTTAARKRDARRKILVGAVVLQAAMQDAAVKAWLGRLLDQSLSRERDRSLFGFGFESSPEMGGGN</sequence>
<keyword evidence="1" id="KW-0175">Coiled coil</keyword>
<protein>
    <submittedName>
        <fullName evidence="2">Mobilization protein C</fullName>
    </submittedName>
</protein>
<dbReference type="Proteomes" id="UP000480854">
    <property type="component" value="Unassembled WGS sequence"/>
</dbReference>
<gene>
    <name evidence="2" type="ORF">DS843_16770</name>
</gene>
<comment type="caution">
    <text evidence="2">The sequence shown here is derived from an EMBL/GenBank/DDBJ whole genome shotgun (WGS) entry which is preliminary data.</text>
</comment>
<keyword evidence="3" id="KW-1185">Reference proteome</keyword>
<dbReference type="EMBL" id="QOKW01000013">
    <property type="protein sequence ID" value="KAA0679169.1"/>
    <property type="molecule type" value="Genomic_DNA"/>
</dbReference>
<name>A0A9W7NHV7_9PROT</name>
<organism evidence="2 3">
    <name type="scientific">Roseomonas genomospecies 6</name>
    <dbReference type="NCBI Taxonomy" id="214106"/>
    <lineage>
        <taxon>Bacteria</taxon>
        <taxon>Pseudomonadati</taxon>
        <taxon>Pseudomonadota</taxon>
        <taxon>Alphaproteobacteria</taxon>
        <taxon>Acetobacterales</taxon>
        <taxon>Roseomonadaceae</taxon>
        <taxon>Roseomonas</taxon>
    </lineage>
</organism>
<dbReference type="AlphaFoldDB" id="A0A9W7NHV7"/>
<evidence type="ECO:0000313" key="2">
    <source>
        <dbReference type="EMBL" id="KAA0679169.1"/>
    </source>
</evidence>